<name>A0A0A9EKT4_ARUDO</name>
<protein>
    <submittedName>
        <fullName evidence="2">Uncharacterized protein</fullName>
    </submittedName>
</protein>
<accession>A0A0A9EKT4</accession>
<reference evidence="2" key="2">
    <citation type="journal article" date="2015" name="Data Brief">
        <title>Shoot transcriptome of the giant reed, Arundo donax.</title>
        <authorList>
            <person name="Barrero R.A."/>
            <person name="Guerrero F.D."/>
            <person name="Moolhuijzen P."/>
            <person name="Goolsby J.A."/>
            <person name="Tidwell J."/>
            <person name="Bellgard S.E."/>
            <person name="Bellgard M.I."/>
        </authorList>
    </citation>
    <scope>NUCLEOTIDE SEQUENCE</scope>
    <source>
        <tissue evidence="2">Shoot tissue taken approximately 20 cm above the soil surface</tissue>
    </source>
</reference>
<sequence>MPETRMTHELSDQPSFRNTSSYHSRTFNDSGMQNLDSSNMSLQ</sequence>
<dbReference type="EMBL" id="GBRH01196526">
    <property type="protein sequence ID" value="JAE01370.1"/>
    <property type="molecule type" value="Transcribed_RNA"/>
</dbReference>
<dbReference type="AlphaFoldDB" id="A0A0A9EKT4"/>
<evidence type="ECO:0000256" key="1">
    <source>
        <dbReference type="SAM" id="MobiDB-lite"/>
    </source>
</evidence>
<proteinExistence type="predicted"/>
<feature type="compositionally biased region" description="Polar residues" evidence="1">
    <location>
        <begin position="12"/>
        <end position="43"/>
    </location>
</feature>
<organism evidence="2">
    <name type="scientific">Arundo donax</name>
    <name type="common">Giant reed</name>
    <name type="synonym">Donax arundinaceus</name>
    <dbReference type="NCBI Taxonomy" id="35708"/>
    <lineage>
        <taxon>Eukaryota</taxon>
        <taxon>Viridiplantae</taxon>
        <taxon>Streptophyta</taxon>
        <taxon>Embryophyta</taxon>
        <taxon>Tracheophyta</taxon>
        <taxon>Spermatophyta</taxon>
        <taxon>Magnoliopsida</taxon>
        <taxon>Liliopsida</taxon>
        <taxon>Poales</taxon>
        <taxon>Poaceae</taxon>
        <taxon>PACMAD clade</taxon>
        <taxon>Arundinoideae</taxon>
        <taxon>Arundineae</taxon>
        <taxon>Arundo</taxon>
    </lineage>
</organism>
<evidence type="ECO:0000313" key="2">
    <source>
        <dbReference type="EMBL" id="JAE01370.1"/>
    </source>
</evidence>
<feature type="compositionally biased region" description="Basic and acidic residues" evidence="1">
    <location>
        <begin position="1"/>
        <end position="11"/>
    </location>
</feature>
<feature type="region of interest" description="Disordered" evidence="1">
    <location>
        <begin position="1"/>
        <end position="43"/>
    </location>
</feature>
<reference evidence="2" key="1">
    <citation type="submission" date="2014-09" db="EMBL/GenBank/DDBJ databases">
        <authorList>
            <person name="Magalhaes I.L.F."/>
            <person name="Oliveira U."/>
            <person name="Santos F.R."/>
            <person name="Vidigal T.H.D.A."/>
            <person name="Brescovit A.D."/>
            <person name="Santos A.J."/>
        </authorList>
    </citation>
    <scope>NUCLEOTIDE SEQUENCE</scope>
    <source>
        <tissue evidence="2">Shoot tissue taken approximately 20 cm above the soil surface</tissue>
    </source>
</reference>